<evidence type="ECO:0000313" key="1">
    <source>
        <dbReference type="EMBL" id="GAU21815.1"/>
    </source>
</evidence>
<dbReference type="EMBL" id="DF973238">
    <property type="protein sequence ID" value="GAU21815.1"/>
    <property type="molecule type" value="Genomic_DNA"/>
</dbReference>
<organism evidence="1 2">
    <name type="scientific">Trifolium subterraneum</name>
    <name type="common">Subterranean clover</name>
    <dbReference type="NCBI Taxonomy" id="3900"/>
    <lineage>
        <taxon>Eukaryota</taxon>
        <taxon>Viridiplantae</taxon>
        <taxon>Streptophyta</taxon>
        <taxon>Embryophyta</taxon>
        <taxon>Tracheophyta</taxon>
        <taxon>Spermatophyta</taxon>
        <taxon>Magnoliopsida</taxon>
        <taxon>eudicotyledons</taxon>
        <taxon>Gunneridae</taxon>
        <taxon>Pentapetalae</taxon>
        <taxon>rosids</taxon>
        <taxon>fabids</taxon>
        <taxon>Fabales</taxon>
        <taxon>Fabaceae</taxon>
        <taxon>Papilionoideae</taxon>
        <taxon>50 kb inversion clade</taxon>
        <taxon>NPAAA clade</taxon>
        <taxon>Hologalegina</taxon>
        <taxon>IRL clade</taxon>
        <taxon>Trifolieae</taxon>
        <taxon>Trifolium</taxon>
    </lineage>
</organism>
<name>A0A2Z6MFT2_TRISU</name>
<dbReference type="PANTHER" id="PTHR33052">
    <property type="entry name" value="DUF4228 DOMAIN PROTEIN-RELATED"/>
    <property type="match status" value="1"/>
</dbReference>
<protein>
    <submittedName>
        <fullName evidence="1">Uncharacterized protein</fullName>
    </submittedName>
</protein>
<accession>A0A2Z6MFT2</accession>
<sequence>MKSIKRESGVLKLVHPGRHIEIHKEPILASEVMKRNPRHSITRPDVFEFPWIVVKPESILVPGSVFLIVPNHTIYNLLKAKGQCNYHSPSFDQQHVARPHVKRNVAQVSEPTCSMDQDFVSIEDDYVNPNKTHVSARFSRLNPQYSPNNHVDCSKFKYDDSEENDEICTKVNDYEDTQKSSMEHESLDESNLEFAPYRAIQYYQNHYKGGIGSEMAKKDFNLEFAANEQVNNLKSCLKRPNSIRRMLNLKVSFDINIRERKVKKGMHTGDRDMHGLQA</sequence>
<dbReference type="OrthoDB" id="839271at2759"/>
<dbReference type="Pfam" id="PF14009">
    <property type="entry name" value="PADRE"/>
    <property type="match status" value="1"/>
</dbReference>
<reference evidence="2" key="1">
    <citation type="journal article" date="2017" name="Front. Plant Sci.">
        <title>Climate Clever Clovers: New Paradigm to Reduce the Environmental Footprint of Ruminants by Breeding Low Methanogenic Forages Utilizing Haplotype Variation.</title>
        <authorList>
            <person name="Kaur P."/>
            <person name="Appels R."/>
            <person name="Bayer P.E."/>
            <person name="Keeble-Gagnere G."/>
            <person name="Wang J."/>
            <person name="Hirakawa H."/>
            <person name="Shirasawa K."/>
            <person name="Vercoe P."/>
            <person name="Stefanova K."/>
            <person name="Durmic Z."/>
            <person name="Nichols P."/>
            <person name="Revell C."/>
            <person name="Isobe S.N."/>
            <person name="Edwards D."/>
            <person name="Erskine W."/>
        </authorList>
    </citation>
    <scope>NUCLEOTIDE SEQUENCE [LARGE SCALE GENOMIC DNA]</scope>
    <source>
        <strain evidence="2">cv. Daliak</strain>
    </source>
</reference>
<dbReference type="AlphaFoldDB" id="A0A2Z6MFT2"/>
<evidence type="ECO:0000313" key="2">
    <source>
        <dbReference type="Proteomes" id="UP000242715"/>
    </source>
</evidence>
<gene>
    <name evidence="1" type="ORF">TSUD_176610</name>
</gene>
<proteinExistence type="predicted"/>
<keyword evidence="2" id="KW-1185">Reference proteome</keyword>
<dbReference type="InterPro" id="IPR025322">
    <property type="entry name" value="PADRE_dom"/>
</dbReference>
<dbReference type="Proteomes" id="UP000242715">
    <property type="component" value="Unassembled WGS sequence"/>
</dbReference>